<dbReference type="Proteomes" id="UP001151081">
    <property type="component" value="Unassembled WGS sequence"/>
</dbReference>
<comment type="caution">
    <text evidence="1">The sequence shown here is derived from an EMBL/GenBank/DDBJ whole genome shotgun (WGS) entry which is preliminary data.</text>
</comment>
<dbReference type="InterPro" id="IPR036890">
    <property type="entry name" value="HATPase_C_sf"/>
</dbReference>
<accession>A0A9X4AR64</accession>
<dbReference type="EMBL" id="JAGTJJ010000001">
    <property type="protein sequence ID" value="MDC3979775.1"/>
    <property type="molecule type" value="Genomic_DNA"/>
</dbReference>
<dbReference type="AlphaFoldDB" id="A0A9X4AR64"/>
<gene>
    <name evidence="1" type="ORF">KEG57_04640</name>
</gene>
<evidence type="ECO:0000313" key="1">
    <source>
        <dbReference type="EMBL" id="MDC3979775.1"/>
    </source>
</evidence>
<dbReference type="InterPro" id="IPR029016">
    <property type="entry name" value="GAF-like_dom_sf"/>
</dbReference>
<organism evidence="1 2">
    <name type="scientific">Polyangium jinanense</name>
    <dbReference type="NCBI Taxonomy" id="2829994"/>
    <lineage>
        <taxon>Bacteria</taxon>
        <taxon>Pseudomonadati</taxon>
        <taxon>Myxococcota</taxon>
        <taxon>Polyangia</taxon>
        <taxon>Polyangiales</taxon>
        <taxon>Polyangiaceae</taxon>
        <taxon>Polyangium</taxon>
    </lineage>
</organism>
<dbReference type="Gene3D" id="3.30.565.10">
    <property type="entry name" value="Histidine kinase-like ATPase, C-terminal domain"/>
    <property type="match status" value="1"/>
</dbReference>
<name>A0A9X4AR64_9BACT</name>
<sequence length="275" mass="30104">MENAYVEIVGPEHFIEGFQVFNCQAIPVRDGAGAMAGVLSISVRKHEAGHRLREIMLCAAHGIEMELLAARLEEELKQALVVGGQLEEALERLLGDILQAQAGVRLRLAFAAEQLSFDRLTHARDLLALVTTILERFRLHAALWRELARDEPAASRPVPLDALVHDLLELLQTEASMRNVEVVLHDIEPLVIEADPNTLSRTVFRHLLGAMRAARGGAMQVDLRRNADGAELHILPIPGPGLTRESLAPWKLVVPGRLILSPDLGDGIAGAWLSS</sequence>
<keyword evidence="2" id="KW-1185">Reference proteome</keyword>
<reference evidence="1 2" key="1">
    <citation type="submission" date="2021-04" db="EMBL/GenBank/DDBJ databases">
        <title>Genome analysis of Polyangium sp.</title>
        <authorList>
            <person name="Li Y."/>
            <person name="Wang J."/>
        </authorList>
    </citation>
    <scope>NUCLEOTIDE SEQUENCE [LARGE SCALE GENOMIC DNA]</scope>
    <source>
        <strain evidence="1 2">SDU14</strain>
    </source>
</reference>
<protein>
    <submittedName>
        <fullName evidence="1">Uncharacterized protein</fullName>
    </submittedName>
</protein>
<proteinExistence type="predicted"/>
<dbReference type="Gene3D" id="3.30.450.40">
    <property type="match status" value="1"/>
</dbReference>
<dbReference type="SUPFAM" id="SSF55874">
    <property type="entry name" value="ATPase domain of HSP90 chaperone/DNA topoisomerase II/histidine kinase"/>
    <property type="match status" value="1"/>
</dbReference>
<evidence type="ECO:0000313" key="2">
    <source>
        <dbReference type="Proteomes" id="UP001151081"/>
    </source>
</evidence>